<feature type="domain" description="Rieske" evidence="5">
    <location>
        <begin position="9"/>
        <end position="58"/>
    </location>
</feature>
<evidence type="ECO:0000256" key="1">
    <source>
        <dbReference type="ARBA" id="ARBA00022714"/>
    </source>
</evidence>
<dbReference type="AlphaFoldDB" id="M6WD73"/>
<keyword evidence="3" id="KW-0408">Iron</keyword>
<dbReference type="SUPFAM" id="SSF50022">
    <property type="entry name" value="ISP domain"/>
    <property type="match status" value="1"/>
</dbReference>
<gene>
    <name evidence="6" type="ORF">LEP1GSC161_0288</name>
</gene>
<dbReference type="InterPro" id="IPR017941">
    <property type="entry name" value="Rieske_2Fe-2S"/>
</dbReference>
<evidence type="ECO:0000256" key="2">
    <source>
        <dbReference type="ARBA" id="ARBA00022723"/>
    </source>
</evidence>
<reference evidence="6 7" key="1">
    <citation type="submission" date="2013-01" db="EMBL/GenBank/DDBJ databases">
        <authorList>
            <person name="Harkins D.M."/>
            <person name="Durkin A.S."/>
            <person name="Brinkac L.M."/>
            <person name="Haft D.H."/>
            <person name="Selengut J.D."/>
            <person name="Sanka R."/>
            <person name="DePew J."/>
            <person name="Purushe J."/>
            <person name="Matthias M.A."/>
            <person name="Vinetz J.M."/>
            <person name="Sutton G.G."/>
            <person name="Nierman W.C."/>
            <person name="Fouts D.E."/>
        </authorList>
    </citation>
    <scope>NUCLEOTIDE SEQUENCE [LARGE SCALE GENOMIC DNA]</scope>
    <source>
        <strain evidence="6 7">CBC1416</strain>
    </source>
</reference>
<dbReference type="EMBL" id="AKWE02000017">
    <property type="protein sequence ID" value="EMO59728.1"/>
    <property type="molecule type" value="Genomic_DNA"/>
</dbReference>
<evidence type="ECO:0000313" key="6">
    <source>
        <dbReference type="EMBL" id="EMO59728.1"/>
    </source>
</evidence>
<evidence type="ECO:0000259" key="5">
    <source>
        <dbReference type="Pfam" id="PF00355"/>
    </source>
</evidence>
<proteinExistence type="predicted"/>
<dbReference type="GO" id="GO:0046872">
    <property type="term" value="F:metal ion binding"/>
    <property type="evidence" value="ECO:0007669"/>
    <property type="project" value="UniProtKB-KW"/>
</dbReference>
<keyword evidence="2" id="KW-0479">Metal-binding</keyword>
<comment type="caution">
    <text evidence="6">The sequence shown here is derived from an EMBL/GenBank/DDBJ whole genome shotgun (WGS) entry which is preliminary data.</text>
</comment>
<evidence type="ECO:0000313" key="7">
    <source>
        <dbReference type="Proteomes" id="UP000012149"/>
    </source>
</evidence>
<dbReference type="Pfam" id="PF00355">
    <property type="entry name" value="Rieske"/>
    <property type="match status" value="1"/>
</dbReference>
<sequence length="62" mass="7146">MGGEFLRKKCHGGRCPHRNIELIQKDGIRFCPLHGLKANEDGEIDGYYSPAMQEIQEWKRGM</sequence>
<dbReference type="Proteomes" id="UP000012149">
    <property type="component" value="Unassembled WGS sequence"/>
</dbReference>
<evidence type="ECO:0000256" key="4">
    <source>
        <dbReference type="ARBA" id="ARBA00023014"/>
    </source>
</evidence>
<name>M6WD73_9LEPT</name>
<dbReference type="InterPro" id="IPR036922">
    <property type="entry name" value="Rieske_2Fe-2S_sf"/>
</dbReference>
<dbReference type="GO" id="GO:0051537">
    <property type="term" value="F:2 iron, 2 sulfur cluster binding"/>
    <property type="evidence" value="ECO:0007669"/>
    <property type="project" value="UniProtKB-KW"/>
</dbReference>
<protein>
    <recommendedName>
        <fullName evidence="5">Rieske domain-containing protein</fullName>
    </recommendedName>
</protein>
<keyword evidence="1" id="KW-0001">2Fe-2S</keyword>
<organism evidence="6 7">
    <name type="scientific">Leptospira santarosai str. CBC1416</name>
    <dbReference type="NCBI Taxonomy" id="1193059"/>
    <lineage>
        <taxon>Bacteria</taxon>
        <taxon>Pseudomonadati</taxon>
        <taxon>Spirochaetota</taxon>
        <taxon>Spirochaetia</taxon>
        <taxon>Leptospirales</taxon>
        <taxon>Leptospiraceae</taxon>
        <taxon>Leptospira</taxon>
    </lineage>
</organism>
<accession>M6WD73</accession>
<keyword evidence="4" id="KW-0411">Iron-sulfur</keyword>
<evidence type="ECO:0000256" key="3">
    <source>
        <dbReference type="ARBA" id="ARBA00023004"/>
    </source>
</evidence>